<proteinExistence type="predicted"/>
<gene>
    <name evidence="1" type="ORF">ILEXP_LOCUS1629</name>
</gene>
<sequence>MKNLSENRGKWVGKARRYKTRLRSKYTGDSNRIPVTSVTTPKVVPLEVKSRAVKFAKLIENEDGVGNAVDTFHRHLPPELPLPAPSSVADDYPNPMQWLFIQIGKLCCLPCGSMVGFLQ</sequence>
<reference evidence="1 2" key="1">
    <citation type="submission" date="2024-02" db="EMBL/GenBank/DDBJ databases">
        <authorList>
            <person name="Vignale AGUSTIN F."/>
            <person name="Sosa J E."/>
            <person name="Modenutti C."/>
        </authorList>
    </citation>
    <scope>NUCLEOTIDE SEQUENCE [LARGE SCALE GENOMIC DNA]</scope>
</reference>
<protein>
    <submittedName>
        <fullName evidence="1">Uncharacterized protein</fullName>
    </submittedName>
</protein>
<dbReference type="Proteomes" id="UP001642360">
    <property type="component" value="Unassembled WGS sequence"/>
</dbReference>
<name>A0ABC8QR20_9AQUA</name>
<evidence type="ECO:0000313" key="1">
    <source>
        <dbReference type="EMBL" id="CAK9134696.1"/>
    </source>
</evidence>
<keyword evidence="2" id="KW-1185">Reference proteome</keyword>
<comment type="caution">
    <text evidence="1">The sequence shown here is derived from an EMBL/GenBank/DDBJ whole genome shotgun (WGS) entry which is preliminary data.</text>
</comment>
<accession>A0ABC8QR20</accession>
<dbReference type="EMBL" id="CAUOFW020000558">
    <property type="protein sequence ID" value="CAK9134696.1"/>
    <property type="molecule type" value="Genomic_DNA"/>
</dbReference>
<organism evidence="1 2">
    <name type="scientific">Ilex paraguariensis</name>
    <name type="common">yerba mate</name>
    <dbReference type="NCBI Taxonomy" id="185542"/>
    <lineage>
        <taxon>Eukaryota</taxon>
        <taxon>Viridiplantae</taxon>
        <taxon>Streptophyta</taxon>
        <taxon>Embryophyta</taxon>
        <taxon>Tracheophyta</taxon>
        <taxon>Spermatophyta</taxon>
        <taxon>Magnoliopsida</taxon>
        <taxon>eudicotyledons</taxon>
        <taxon>Gunneridae</taxon>
        <taxon>Pentapetalae</taxon>
        <taxon>asterids</taxon>
        <taxon>campanulids</taxon>
        <taxon>Aquifoliales</taxon>
        <taxon>Aquifoliaceae</taxon>
        <taxon>Ilex</taxon>
    </lineage>
</organism>
<evidence type="ECO:0000313" key="2">
    <source>
        <dbReference type="Proteomes" id="UP001642360"/>
    </source>
</evidence>
<dbReference type="AlphaFoldDB" id="A0ABC8QR20"/>